<dbReference type="Gene3D" id="3.90.640.20">
    <property type="entry name" value="Heat-shock cognate protein, ATPase"/>
    <property type="match status" value="1"/>
</dbReference>
<feature type="domain" description="DUF3298" evidence="1">
    <location>
        <begin position="169"/>
        <end position="248"/>
    </location>
</feature>
<evidence type="ECO:0000313" key="4">
    <source>
        <dbReference type="Proteomes" id="UP001409291"/>
    </source>
</evidence>
<evidence type="ECO:0000259" key="1">
    <source>
        <dbReference type="Pfam" id="PF11738"/>
    </source>
</evidence>
<feature type="domain" description="Deacetylase PdaC" evidence="2">
    <location>
        <begin position="60"/>
        <end position="149"/>
    </location>
</feature>
<protein>
    <submittedName>
        <fullName evidence="3">DUF3298 domain-containing protein</fullName>
    </submittedName>
</protein>
<comment type="caution">
    <text evidence="3">The sequence shown here is derived from an EMBL/GenBank/DDBJ whole genome shotgun (WGS) entry which is preliminary data.</text>
</comment>
<dbReference type="InterPro" id="IPR021729">
    <property type="entry name" value="DUF3298"/>
</dbReference>
<gene>
    <name evidence="3" type="ORF">ABE541_15510</name>
</gene>
<dbReference type="InterPro" id="IPR025303">
    <property type="entry name" value="PdaC"/>
</dbReference>
<evidence type="ECO:0000313" key="3">
    <source>
        <dbReference type="EMBL" id="MEN5378670.1"/>
    </source>
</evidence>
<dbReference type="EMBL" id="JBDJNQ010000007">
    <property type="protein sequence ID" value="MEN5378670.1"/>
    <property type="molecule type" value="Genomic_DNA"/>
</dbReference>
<proteinExistence type="predicted"/>
<dbReference type="RefSeq" id="WP_021190494.1">
    <property type="nucleotide sequence ID" value="NZ_JAOQNK010000001.1"/>
</dbReference>
<dbReference type="Proteomes" id="UP001409291">
    <property type="component" value="Unassembled WGS sequence"/>
</dbReference>
<reference evidence="3 4" key="1">
    <citation type="submission" date="2024-04" db="EMBL/GenBank/DDBJ databases">
        <title>WGS of bacteria from Torrens River.</title>
        <authorList>
            <person name="Wyrsch E.R."/>
            <person name="Drigo B."/>
        </authorList>
    </citation>
    <scope>NUCLEOTIDE SEQUENCE [LARGE SCALE GENOMIC DNA]</scope>
    <source>
        <strain evidence="3 4">TWI391</strain>
    </source>
</reference>
<dbReference type="Gene3D" id="3.30.565.40">
    <property type="entry name" value="Fervidobacterium nodosum Rt17-B1 like"/>
    <property type="match status" value="1"/>
</dbReference>
<dbReference type="PROSITE" id="PS51257">
    <property type="entry name" value="PROKAR_LIPOPROTEIN"/>
    <property type="match status" value="1"/>
</dbReference>
<keyword evidence="4" id="KW-1185">Reference proteome</keyword>
<name>A0ABV0BVU0_9SPHI</name>
<dbReference type="InterPro" id="IPR037126">
    <property type="entry name" value="PdaC/RsiV-like_sf"/>
</dbReference>
<dbReference type="Pfam" id="PF11738">
    <property type="entry name" value="DUF3298"/>
    <property type="match status" value="1"/>
</dbReference>
<organism evidence="3 4">
    <name type="scientific">Sphingobacterium kitahiroshimense</name>
    <dbReference type="NCBI Taxonomy" id="470446"/>
    <lineage>
        <taxon>Bacteria</taxon>
        <taxon>Pseudomonadati</taxon>
        <taxon>Bacteroidota</taxon>
        <taxon>Sphingobacteriia</taxon>
        <taxon>Sphingobacteriales</taxon>
        <taxon>Sphingobacteriaceae</taxon>
        <taxon>Sphingobacterium</taxon>
    </lineage>
</organism>
<accession>A0ABV0BVU0</accession>
<evidence type="ECO:0000259" key="2">
    <source>
        <dbReference type="Pfam" id="PF13739"/>
    </source>
</evidence>
<sequence length="266" mass="30689">MKPKYYFNPSIIFALIAITSCTGNDTAKEQKKASGDTLHYDMKEVHRYSNFFVKEGEKIDTTFFRAKYPQFKDTVINTLLNQSINLEGDSEISISAKRFVDAYDEYVEENSGSSSAAWFRDLQAKVYQNTPKFISIETNQTEYTGGAHGDHFTLFTHYDINSDQKITLNDIINEENQKELIKIAEKYFRKLENLSDKESLNDKFFFEAGNFALANNFALDKEDLLFYYNVYEIKPYSGGNTALKVPYKDIKHLISNKGLEYINSIN</sequence>
<dbReference type="Pfam" id="PF13739">
    <property type="entry name" value="PdaC"/>
    <property type="match status" value="1"/>
</dbReference>